<name>A0A9P7EVE9_9AGAM</name>
<organism evidence="1 2">
    <name type="scientific">Suillus discolor</name>
    <dbReference type="NCBI Taxonomy" id="1912936"/>
    <lineage>
        <taxon>Eukaryota</taxon>
        <taxon>Fungi</taxon>
        <taxon>Dikarya</taxon>
        <taxon>Basidiomycota</taxon>
        <taxon>Agaricomycotina</taxon>
        <taxon>Agaricomycetes</taxon>
        <taxon>Agaricomycetidae</taxon>
        <taxon>Boletales</taxon>
        <taxon>Suillineae</taxon>
        <taxon>Suillaceae</taxon>
        <taxon>Suillus</taxon>
    </lineage>
</organism>
<keyword evidence="2" id="KW-1185">Reference proteome</keyword>
<dbReference type="RefSeq" id="XP_041287174.1">
    <property type="nucleotide sequence ID" value="XM_041442286.1"/>
</dbReference>
<comment type="caution">
    <text evidence="1">The sequence shown here is derived from an EMBL/GenBank/DDBJ whole genome shotgun (WGS) entry which is preliminary data.</text>
</comment>
<accession>A0A9P7EVE9</accession>
<protein>
    <submittedName>
        <fullName evidence="1">Uncharacterized protein</fullName>
    </submittedName>
</protein>
<dbReference type="AlphaFoldDB" id="A0A9P7EVE9"/>
<dbReference type="OrthoDB" id="10264848at2759"/>
<proteinExistence type="predicted"/>
<evidence type="ECO:0000313" key="2">
    <source>
        <dbReference type="Proteomes" id="UP000823399"/>
    </source>
</evidence>
<gene>
    <name evidence="1" type="ORF">F5147DRAFT_779405</name>
</gene>
<evidence type="ECO:0000313" key="1">
    <source>
        <dbReference type="EMBL" id="KAG2093348.1"/>
    </source>
</evidence>
<dbReference type="EMBL" id="JABBWM010000085">
    <property type="protein sequence ID" value="KAG2093348.1"/>
    <property type="molecule type" value="Genomic_DNA"/>
</dbReference>
<dbReference type="GeneID" id="64704545"/>
<dbReference type="Proteomes" id="UP000823399">
    <property type="component" value="Unassembled WGS sequence"/>
</dbReference>
<sequence>MEFLEKVDFGAVGVGEGVGIVSTRNLAPISTMRTTLPPDMPVDAPGSLRRRVEHGVDAIAGSTIKVISGVVDSSFNAIFALTLRFTSAPIGDQSRVVEHGAVEVREWVLADSEFGDDREWEGRGWAGQGELVELKKKNMSMMQEVFEASRE</sequence>
<reference evidence="1" key="1">
    <citation type="journal article" date="2020" name="New Phytol.">
        <title>Comparative genomics reveals dynamic genome evolution in host specialist ectomycorrhizal fungi.</title>
        <authorList>
            <person name="Lofgren L.A."/>
            <person name="Nguyen N.H."/>
            <person name="Vilgalys R."/>
            <person name="Ruytinx J."/>
            <person name="Liao H.L."/>
            <person name="Branco S."/>
            <person name="Kuo A."/>
            <person name="LaButti K."/>
            <person name="Lipzen A."/>
            <person name="Andreopoulos W."/>
            <person name="Pangilinan J."/>
            <person name="Riley R."/>
            <person name="Hundley H."/>
            <person name="Na H."/>
            <person name="Barry K."/>
            <person name="Grigoriev I.V."/>
            <person name="Stajich J.E."/>
            <person name="Kennedy P.G."/>
        </authorList>
    </citation>
    <scope>NUCLEOTIDE SEQUENCE</scope>
    <source>
        <strain evidence="1">FC423</strain>
    </source>
</reference>